<dbReference type="Proteomes" id="UP001500442">
    <property type="component" value="Unassembled WGS sequence"/>
</dbReference>
<keyword evidence="1" id="KW-0812">Transmembrane</keyword>
<feature type="transmembrane region" description="Helical" evidence="1">
    <location>
        <begin position="39"/>
        <end position="59"/>
    </location>
</feature>
<proteinExistence type="predicted"/>
<keyword evidence="1" id="KW-0472">Membrane</keyword>
<organism evidence="2 3">
    <name type="scientific">Streptomyces roseiscleroticus</name>
    <dbReference type="NCBI Taxonomy" id="1972"/>
    <lineage>
        <taxon>Bacteria</taxon>
        <taxon>Bacillati</taxon>
        <taxon>Actinomycetota</taxon>
        <taxon>Actinomycetes</taxon>
        <taxon>Kitasatosporales</taxon>
        <taxon>Streptomycetaceae</taxon>
        <taxon>Streptomyces</taxon>
    </lineage>
</organism>
<accession>A0ABN3EP37</accession>
<dbReference type="RefSeq" id="WP_229821159.1">
    <property type="nucleotide sequence ID" value="NZ_BAAASN010000008.1"/>
</dbReference>
<keyword evidence="3" id="KW-1185">Reference proteome</keyword>
<evidence type="ECO:0000313" key="2">
    <source>
        <dbReference type="EMBL" id="GAA2265121.1"/>
    </source>
</evidence>
<reference evidence="2 3" key="1">
    <citation type="journal article" date="2019" name="Int. J. Syst. Evol. Microbiol.">
        <title>The Global Catalogue of Microorganisms (GCM) 10K type strain sequencing project: providing services to taxonomists for standard genome sequencing and annotation.</title>
        <authorList>
            <consortium name="The Broad Institute Genomics Platform"/>
            <consortium name="The Broad Institute Genome Sequencing Center for Infectious Disease"/>
            <person name="Wu L."/>
            <person name="Ma J."/>
        </authorList>
    </citation>
    <scope>NUCLEOTIDE SEQUENCE [LARGE SCALE GENOMIC DNA]</scope>
    <source>
        <strain evidence="2 3">JCM 4823</strain>
    </source>
</reference>
<name>A0ABN3EP37_9ACTN</name>
<comment type="caution">
    <text evidence="2">The sequence shown here is derived from an EMBL/GenBank/DDBJ whole genome shotgun (WGS) entry which is preliminary data.</text>
</comment>
<dbReference type="EMBL" id="BAAASN010000008">
    <property type="protein sequence ID" value="GAA2265121.1"/>
    <property type="molecule type" value="Genomic_DNA"/>
</dbReference>
<evidence type="ECO:0000313" key="3">
    <source>
        <dbReference type="Proteomes" id="UP001500442"/>
    </source>
</evidence>
<sequence length="73" mass="8116">MSFRALSFKSFRSFRTLLGITLVAVGAVLALFFRDLEFLWFRGGPLGLVLVLLGVLDLAESSIVSRRRNGARN</sequence>
<evidence type="ECO:0000256" key="1">
    <source>
        <dbReference type="SAM" id="Phobius"/>
    </source>
</evidence>
<keyword evidence="1" id="KW-1133">Transmembrane helix</keyword>
<gene>
    <name evidence="2" type="ORF">GCM10010368_36350</name>
</gene>
<protein>
    <submittedName>
        <fullName evidence="2">Uncharacterized protein</fullName>
    </submittedName>
</protein>
<feature type="transmembrane region" description="Helical" evidence="1">
    <location>
        <begin position="12"/>
        <end position="33"/>
    </location>
</feature>